<sequence>MVRSLSEEQLGALVPLLQLVLMEGVADVLGVIDPMSGNEECGDLEVRDVRTGDQLEFLQGAFLRECAARGFD</sequence>
<proteinExistence type="predicted"/>
<keyword evidence="2" id="KW-1185">Reference proteome</keyword>
<gene>
    <name evidence="1" type="ORF">N4261_09535</name>
</gene>
<evidence type="ECO:0000313" key="2">
    <source>
        <dbReference type="Proteomes" id="UP001064933"/>
    </source>
</evidence>
<organism evidence="1 2">
    <name type="scientific">Roseateles amylovorans</name>
    <dbReference type="NCBI Taxonomy" id="2978473"/>
    <lineage>
        <taxon>Bacteria</taxon>
        <taxon>Pseudomonadati</taxon>
        <taxon>Pseudomonadota</taxon>
        <taxon>Betaproteobacteria</taxon>
        <taxon>Burkholderiales</taxon>
        <taxon>Sphaerotilaceae</taxon>
        <taxon>Roseateles</taxon>
    </lineage>
</organism>
<name>A0ABY6B3Z6_9BURK</name>
<reference evidence="1" key="1">
    <citation type="submission" date="2022-10" db="EMBL/GenBank/DDBJ databases">
        <title>Characterization and whole genome sequencing of a new Roseateles species, isolated from fresh water.</title>
        <authorList>
            <person name="Guliayeva D.Y."/>
            <person name="Akhremchuk A.E."/>
            <person name="Sikolenko M.A."/>
            <person name="Valentovich L.N."/>
            <person name="Sidarenka A.V."/>
        </authorList>
    </citation>
    <scope>NUCLEOTIDE SEQUENCE</scope>
    <source>
        <strain evidence="1">BIM B-1768</strain>
    </source>
</reference>
<dbReference type="RefSeq" id="WP_261759916.1">
    <property type="nucleotide sequence ID" value="NZ_CP104562.2"/>
</dbReference>
<dbReference type="Proteomes" id="UP001064933">
    <property type="component" value="Chromosome"/>
</dbReference>
<protein>
    <submittedName>
        <fullName evidence="1">Uncharacterized protein</fullName>
    </submittedName>
</protein>
<accession>A0ABY6B3Z6</accession>
<evidence type="ECO:0000313" key="1">
    <source>
        <dbReference type="EMBL" id="UXH80098.1"/>
    </source>
</evidence>
<dbReference type="EMBL" id="CP104562">
    <property type="protein sequence ID" value="UXH80098.1"/>
    <property type="molecule type" value="Genomic_DNA"/>
</dbReference>